<keyword evidence="4 13" id="KW-0378">Hydrolase</keyword>
<evidence type="ECO:0000256" key="2">
    <source>
        <dbReference type="ARBA" id="ARBA00022741"/>
    </source>
</evidence>
<dbReference type="Proteomes" id="UP001432000">
    <property type="component" value="Chromosome"/>
</dbReference>
<comment type="similarity">
    <text evidence="1">Belongs to the helicase family. UvrD subfamily.</text>
</comment>
<evidence type="ECO:0000256" key="1">
    <source>
        <dbReference type="ARBA" id="ARBA00009922"/>
    </source>
</evidence>
<evidence type="ECO:0000256" key="5">
    <source>
        <dbReference type="ARBA" id="ARBA00022806"/>
    </source>
</evidence>
<evidence type="ECO:0000256" key="6">
    <source>
        <dbReference type="ARBA" id="ARBA00022840"/>
    </source>
</evidence>
<evidence type="ECO:0000256" key="12">
    <source>
        <dbReference type="ARBA" id="ARBA00048988"/>
    </source>
</evidence>
<evidence type="ECO:0000313" key="15">
    <source>
        <dbReference type="EMBL" id="WXG67672.1"/>
    </source>
</evidence>
<dbReference type="InterPro" id="IPR014016">
    <property type="entry name" value="UvrD-like_ATP-bd"/>
</dbReference>
<evidence type="ECO:0000256" key="11">
    <source>
        <dbReference type="ARBA" id="ARBA00034808"/>
    </source>
</evidence>
<dbReference type="Gene3D" id="1.10.10.160">
    <property type="match status" value="1"/>
</dbReference>
<keyword evidence="9" id="KW-0413">Isomerase</keyword>
<dbReference type="CDD" id="cd17932">
    <property type="entry name" value="DEXQc_UvrD"/>
    <property type="match status" value="1"/>
</dbReference>
<dbReference type="Pfam" id="PF00580">
    <property type="entry name" value="UvrD-helicase"/>
    <property type="match status" value="1"/>
</dbReference>
<dbReference type="SUPFAM" id="SSF52540">
    <property type="entry name" value="P-loop containing nucleoside triphosphate hydrolases"/>
    <property type="match status" value="1"/>
</dbReference>
<comment type="catalytic activity">
    <reaction evidence="10">
        <text>Couples ATP hydrolysis with the unwinding of duplex DNA by translocating in the 3'-5' direction.</text>
        <dbReference type="EC" id="5.6.2.4"/>
    </reaction>
</comment>
<evidence type="ECO:0000256" key="3">
    <source>
        <dbReference type="ARBA" id="ARBA00022763"/>
    </source>
</evidence>
<dbReference type="PANTHER" id="PTHR11070:SF2">
    <property type="entry name" value="ATP-DEPENDENT DNA HELICASE SRS2"/>
    <property type="match status" value="1"/>
</dbReference>
<evidence type="ECO:0000256" key="8">
    <source>
        <dbReference type="ARBA" id="ARBA00023204"/>
    </source>
</evidence>
<evidence type="ECO:0000313" key="16">
    <source>
        <dbReference type="Proteomes" id="UP001432000"/>
    </source>
</evidence>
<evidence type="ECO:0000256" key="9">
    <source>
        <dbReference type="ARBA" id="ARBA00023235"/>
    </source>
</evidence>
<keyword evidence="3" id="KW-0227">DNA damage</keyword>
<dbReference type="InterPro" id="IPR014017">
    <property type="entry name" value="DNA_helicase_UvrD-like_C"/>
</dbReference>
<dbReference type="InterPro" id="IPR027417">
    <property type="entry name" value="P-loop_NTPase"/>
</dbReference>
<keyword evidence="6 13" id="KW-0067">ATP-binding</keyword>
<dbReference type="InterPro" id="IPR013986">
    <property type="entry name" value="DExx_box_DNA_helicase_dom_sf"/>
</dbReference>
<evidence type="ECO:0000259" key="14">
    <source>
        <dbReference type="PROSITE" id="PS51198"/>
    </source>
</evidence>
<accession>A0ABZ2PI69</accession>
<dbReference type="PROSITE" id="PS51198">
    <property type="entry name" value="UVRD_HELICASE_ATP_BIND"/>
    <property type="match status" value="1"/>
</dbReference>
<proteinExistence type="inferred from homology"/>
<dbReference type="RefSeq" id="WP_338887381.1">
    <property type="nucleotide sequence ID" value="NZ_CP147846.1"/>
</dbReference>
<dbReference type="GO" id="GO:0004386">
    <property type="term" value="F:helicase activity"/>
    <property type="evidence" value="ECO:0007669"/>
    <property type="project" value="UniProtKB-KW"/>
</dbReference>
<dbReference type="GO" id="GO:0016787">
    <property type="term" value="F:hydrolase activity"/>
    <property type="evidence" value="ECO:0007669"/>
    <property type="project" value="UniProtKB-KW"/>
</dbReference>
<dbReference type="Gene3D" id="3.40.50.300">
    <property type="entry name" value="P-loop containing nucleotide triphosphate hydrolases"/>
    <property type="match status" value="2"/>
</dbReference>
<dbReference type="Pfam" id="PF13361">
    <property type="entry name" value="UvrD_C"/>
    <property type="match status" value="1"/>
</dbReference>
<feature type="domain" description="UvrD-like helicase ATP-binding" evidence="14">
    <location>
        <begin position="7"/>
        <end position="279"/>
    </location>
</feature>
<dbReference type="InterPro" id="IPR000212">
    <property type="entry name" value="DNA_helicase_UvrD/REP"/>
</dbReference>
<dbReference type="PANTHER" id="PTHR11070">
    <property type="entry name" value="UVRD / RECB / PCRA DNA HELICASE FAMILY MEMBER"/>
    <property type="match status" value="1"/>
</dbReference>
<comment type="catalytic activity">
    <reaction evidence="12">
        <text>ATP + H2O = ADP + phosphate + H(+)</text>
        <dbReference type="Rhea" id="RHEA:13065"/>
        <dbReference type="ChEBI" id="CHEBI:15377"/>
        <dbReference type="ChEBI" id="CHEBI:15378"/>
        <dbReference type="ChEBI" id="CHEBI:30616"/>
        <dbReference type="ChEBI" id="CHEBI:43474"/>
        <dbReference type="ChEBI" id="CHEBI:456216"/>
        <dbReference type="EC" id="5.6.2.4"/>
    </reaction>
</comment>
<gene>
    <name evidence="15" type="ORF">WDS16_20955</name>
</gene>
<name>A0ABZ2PI69_9NOCA</name>
<dbReference type="EC" id="5.6.2.4" evidence="11"/>
<feature type="binding site" evidence="13">
    <location>
        <begin position="28"/>
        <end position="35"/>
    </location>
    <ligand>
        <name>ATP</name>
        <dbReference type="ChEBI" id="CHEBI:30616"/>
    </ligand>
</feature>
<keyword evidence="7" id="KW-0238">DNA-binding</keyword>
<sequence>MPLIWESGALTDEQALAIETPGNVFLVACPGSGKTRTLAYKVASELSDLDSHKKFVVAITYTNKAANEIEDRIATLGVDTEQLWIGTIHSFCLEWIIKPYSVYHPDLVAGFSVINSYESEEILKRLCVGRGLTTYDCNFYYTGAGYELACLDSKKHSKIDAVLAEYFDELKSTNQLDFESILKYAHELMQDNPSIAKILSNIFEFIAVDEYQDTRLIQYEILAAVISAGKDTPRSFIVGDPNQEIFSSLGGYAMDVVELSTLTQKPYTPLKLSRNFRSSEKIVAYFENFNTNSTTIVAASPEKDYASEITLNQTVQVDDLAAEIARLVNHSVKDLGIDQSEICILAPWWIHLASMTRTLVQNLPEYEFDGPGLVPFDRDRDNFWYKVAKLALTHASPEMYVRRLRWANEVLLDLNACGADTSNLDGRDYLRASNSLAINEENGIAYLREYFKSIMELLNIDYSLFVTLTNQYEAFFASSEARVTRLVNEGNAYVQDVKAFRRVFRDRTGITVSTIHGVKGGEFDTVIAYGLLHDIVPHFADPRPVDSASKLLYVLSSRARKNLHLIAERRSNRFGLYKTSLPLRDVNYLYDRN</sequence>
<evidence type="ECO:0000256" key="13">
    <source>
        <dbReference type="PROSITE-ProRule" id="PRU00560"/>
    </source>
</evidence>
<protein>
    <recommendedName>
        <fullName evidence="11">DNA 3'-5' helicase</fullName>
        <ecNumber evidence="11">5.6.2.4</ecNumber>
    </recommendedName>
</protein>
<reference evidence="15 16" key="1">
    <citation type="submission" date="2024-03" db="EMBL/GenBank/DDBJ databases">
        <title>Natural products discovery in diverse microorganisms through a two-stage MS feature dereplication strategy.</title>
        <authorList>
            <person name="Zhang R."/>
        </authorList>
    </citation>
    <scope>NUCLEOTIDE SEQUENCE [LARGE SCALE GENOMIC DNA]</scope>
    <source>
        <strain evidence="15 16">18930</strain>
    </source>
</reference>
<evidence type="ECO:0000256" key="4">
    <source>
        <dbReference type="ARBA" id="ARBA00022801"/>
    </source>
</evidence>
<keyword evidence="8" id="KW-0234">DNA repair</keyword>
<keyword evidence="16" id="KW-1185">Reference proteome</keyword>
<keyword evidence="5 13" id="KW-0347">Helicase</keyword>
<evidence type="ECO:0000256" key="10">
    <source>
        <dbReference type="ARBA" id="ARBA00034617"/>
    </source>
</evidence>
<dbReference type="EMBL" id="CP147846">
    <property type="protein sequence ID" value="WXG67672.1"/>
    <property type="molecule type" value="Genomic_DNA"/>
</dbReference>
<keyword evidence="2 13" id="KW-0547">Nucleotide-binding</keyword>
<evidence type="ECO:0000256" key="7">
    <source>
        <dbReference type="ARBA" id="ARBA00023125"/>
    </source>
</evidence>
<organism evidence="15 16">
    <name type="scientific">Rhodococcus sovatensis</name>
    <dbReference type="NCBI Taxonomy" id="1805840"/>
    <lineage>
        <taxon>Bacteria</taxon>
        <taxon>Bacillati</taxon>
        <taxon>Actinomycetota</taxon>
        <taxon>Actinomycetes</taxon>
        <taxon>Mycobacteriales</taxon>
        <taxon>Nocardiaceae</taxon>
        <taxon>Rhodococcus</taxon>
    </lineage>
</organism>